<dbReference type="PANTHER" id="PTHR33558">
    <property type="entry name" value="GLUTAREDOXIN-LIKE PROTEIN C5ORF63 HOMOLOG"/>
    <property type="match status" value="1"/>
</dbReference>
<dbReference type="Proteomes" id="UP000245946">
    <property type="component" value="Unassembled WGS sequence"/>
</dbReference>
<evidence type="ECO:0000313" key="2">
    <source>
        <dbReference type="EMBL" id="PWN97759.1"/>
    </source>
</evidence>
<accession>A0A316Z834</accession>
<sequence>MLALKSLSRQHRLAFALAAGMRHAPSLPQRACFSTSRRRSEGEAPSRRVPRATLYTGTDCQLCDVAKAVLDDVAREAPLELTLYNIRDDTLPDVHRWRRAYQYDIPVLHIEGSEVARHRLDRAALLQQLRAAQQALDEAPKQ</sequence>
<dbReference type="Gene3D" id="3.40.30.10">
    <property type="entry name" value="Glutaredoxin"/>
    <property type="match status" value="1"/>
</dbReference>
<gene>
    <name evidence="2" type="ORF">FA09DRAFT_330405</name>
</gene>
<comment type="similarity">
    <text evidence="1">Belongs to the glutaredoxin family.</text>
</comment>
<dbReference type="STRING" id="58919.A0A316Z834"/>
<dbReference type="AlphaFoldDB" id="A0A316Z834"/>
<dbReference type="GeneID" id="37270133"/>
<dbReference type="Pfam" id="PF05768">
    <property type="entry name" value="Glrx-like"/>
    <property type="match status" value="1"/>
</dbReference>
<evidence type="ECO:0000313" key="3">
    <source>
        <dbReference type="Proteomes" id="UP000245946"/>
    </source>
</evidence>
<protein>
    <recommendedName>
        <fullName evidence="1">Glutaredoxin-like protein</fullName>
    </recommendedName>
</protein>
<dbReference type="PANTHER" id="PTHR33558:SF1">
    <property type="entry name" value="GLUTAREDOXIN-LIKE PROTEIN C5ORF63 HOMOLOG"/>
    <property type="match status" value="1"/>
</dbReference>
<proteinExistence type="inferred from homology"/>
<organism evidence="2 3">
    <name type="scientific">Tilletiopsis washingtonensis</name>
    <dbReference type="NCBI Taxonomy" id="58919"/>
    <lineage>
        <taxon>Eukaryota</taxon>
        <taxon>Fungi</taxon>
        <taxon>Dikarya</taxon>
        <taxon>Basidiomycota</taxon>
        <taxon>Ustilaginomycotina</taxon>
        <taxon>Exobasidiomycetes</taxon>
        <taxon>Entylomatales</taxon>
        <taxon>Entylomatales incertae sedis</taxon>
        <taxon>Tilletiopsis</taxon>
    </lineage>
</organism>
<name>A0A316Z834_9BASI</name>
<keyword evidence="1" id="KW-0813">Transport</keyword>
<dbReference type="InterPro" id="IPR008554">
    <property type="entry name" value="Glutaredoxin-like"/>
</dbReference>
<keyword evidence="1" id="KW-0249">Electron transport</keyword>
<reference evidence="2 3" key="1">
    <citation type="journal article" date="2018" name="Mol. Biol. Evol.">
        <title>Broad Genomic Sampling Reveals a Smut Pathogenic Ancestry of the Fungal Clade Ustilaginomycotina.</title>
        <authorList>
            <person name="Kijpornyongpan T."/>
            <person name="Mondo S.J."/>
            <person name="Barry K."/>
            <person name="Sandor L."/>
            <person name="Lee J."/>
            <person name="Lipzen A."/>
            <person name="Pangilinan J."/>
            <person name="LaButti K."/>
            <person name="Hainaut M."/>
            <person name="Henrissat B."/>
            <person name="Grigoriev I.V."/>
            <person name="Spatafora J.W."/>
            <person name="Aime M.C."/>
        </authorList>
    </citation>
    <scope>NUCLEOTIDE SEQUENCE [LARGE SCALE GENOMIC DNA]</scope>
    <source>
        <strain evidence="2 3">MCA 4186</strain>
    </source>
</reference>
<dbReference type="InterPro" id="IPR052565">
    <property type="entry name" value="Glutaredoxin-like_YDR286C"/>
</dbReference>
<dbReference type="SUPFAM" id="SSF52833">
    <property type="entry name" value="Thioredoxin-like"/>
    <property type="match status" value="1"/>
</dbReference>
<evidence type="ECO:0000256" key="1">
    <source>
        <dbReference type="RuleBase" id="RU363082"/>
    </source>
</evidence>
<keyword evidence="3" id="KW-1185">Reference proteome</keyword>
<dbReference type="EMBL" id="KZ819294">
    <property type="protein sequence ID" value="PWN97759.1"/>
    <property type="molecule type" value="Genomic_DNA"/>
</dbReference>
<dbReference type="InterPro" id="IPR036249">
    <property type="entry name" value="Thioredoxin-like_sf"/>
</dbReference>
<dbReference type="RefSeq" id="XP_025598038.1">
    <property type="nucleotide sequence ID" value="XM_025742589.1"/>
</dbReference>
<dbReference type="OrthoDB" id="429967at2759"/>